<dbReference type="EMBL" id="GBXM01072358">
    <property type="protein sequence ID" value="JAH36219.1"/>
    <property type="molecule type" value="Transcribed_RNA"/>
</dbReference>
<accession>A0A0E9S456</accession>
<protein>
    <submittedName>
        <fullName evidence="1">Uncharacterized protein</fullName>
    </submittedName>
</protein>
<reference evidence="1" key="1">
    <citation type="submission" date="2014-11" db="EMBL/GenBank/DDBJ databases">
        <authorList>
            <person name="Amaro Gonzalez C."/>
        </authorList>
    </citation>
    <scope>NUCLEOTIDE SEQUENCE</scope>
</reference>
<proteinExistence type="predicted"/>
<organism evidence="1">
    <name type="scientific">Anguilla anguilla</name>
    <name type="common">European freshwater eel</name>
    <name type="synonym">Muraena anguilla</name>
    <dbReference type="NCBI Taxonomy" id="7936"/>
    <lineage>
        <taxon>Eukaryota</taxon>
        <taxon>Metazoa</taxon>
        <taxon>Chordata</taxon>
        <taxon>Craniata</taxon>
        <taxon>Vertebrata</taxon>
        <taxon>Euteleostomi</taxon>
        <taxon>Actinopterygii</taxon>
        <taxon>Neopterygii</taxon>
        <taxon>Teleostei</taxon>
        <taxon>Anguilliformes</taxon>
        <taxon>Anguillidae</taxon>
        <taxon>Anguilla</taxon>
    </lineage>
</organism>
<name>A0A0E9S456_ANGAN</name>
<reference evidence="1" key="2">
    <citation type="journal article" date="2015" name="Fish Shellfish Immunol.">
        <title>Early steps in the European eel (Anguilla anguilla)-Vibrio vulnificus interaction in the gills: Role of the RtxA13 toxin.</title>
        <authorList>
            <person name="Callol A."/>
            <person name="Pajuelo D."/>
            <person name="Ebbesson L."/>
            <person name="Teles M."/>
            <person name="MacKenzie S."/>
            <person name="Amaro C."/>
        </authorList>
    </citation>
    <scope>NUCLEOTIDE SEQUENCE</scope>
</reference>
<sequence>MLRIFTNKAMIDYFCFYKLLWQVLGVVQL</sequence>
<evidence type="ECO:0000313" key="1">
    <source>
        <dbReference type="EMBL" id="JAH36219.1"/>
    </source>
</evidence>
<dbReference type="AlphaFoldDB" id="A0A0E9S456"/>